<evidence type="ECO:0000313" key="3">
    <source>
        <dbReference type="Proteomes" id="UP001519460"/>
    </source>
</evidence>
<evidence type="ECO:0000256" key="1">
    <source>
        <dbReference type="SAM" id="MobiDB-lite"/>
    </source>
</evidence>
<comment type="caution">
    <text evidence="2">The sequence shown here is derived from an EMBL/GenBank/DDBJ whole genome shotgun (WGS) entry which is preliminary data.</text>
</comment>
<feature type="region of interest" description="Disordered" evidence="1">
    <location>
        <begin position="33"/>
        <end position="76"/>
    </location>
</feature>
<accession>A0ABD0LLC8</accession>
<name>A0ABD0LLC8_9CAEN</name>
<dbReference type="AlphaFoldDB" id="A0ABD0LLC8"/>
<dbReference type="EMBL" id="JACVVK020000039">
    <property type="protein sequence ID" value="KAK7500130.1"/>
    <property type="molecule type" value="Genomic_DNA"/>
</dbReference>
<organism evidence="2 3">
    <name type="scientific">Batillaria attramentaria</name>
    <dbReference type="NCBI Taxonomy" id="370345"/>
    <lineage>
        <taxon>Eukaryota</taxon>
        <taxon>Metazoa</taxon>
        <taxon>Spiralia</taxon>
        <taxon>Lophotrochozoa</taxon>
        <taxon>Mollusca</taxon>
        <taxon>Gastropoda</taxon>
        <taxon>Caenogastropoda</taxon>
        <taxon>Sorbeoconcha</taxon>
        <taxon>Cerithioidea</taxon>
        <taxon>Batillariidae</taxon>
        <taxon>Batillaria</taxon>
    </lineage>
</organism>
<reference evidence="2 3" key="1">
    <citation type="journal article" date="2023" name="Sci. Data">
        <title>Genome assembly of the Korean intertidal mud-creeper Batillaria attramentaria.</title>
        <authorList>
            <person name="Patra A.K."/>
            <person name="Ho P.T."/>
            <person name="Jun S."/>
            <person name="Lee S.J."/>
            <person name="Kim Y."/>
            <person name="Won Y.J."/>
        </authorList>
    </citation>
    <scope>NUCLEOTIDE SEQUENCE [LARGE SCALE GENOMIC DNA]</scope>
    <source>
        <strain evidence="2">Wonlab-2016</strain>
    </source>
</reference>
<protein>
    <submittedName>
        <fullName evidence="2">Uncharacterized protein</fullName>
    </submittedName>
</protein>
<evidence type="ECO:0000313" key="2">
    <source>
        <dbReference type="EMBL" id="KAK7500130.1"/>
    </source>
</evidence>
<dbReference type="Proteomes" id="UP001519460">
    <property type="component" value="Unassembled WGS sequence"/>
</dbReference>
<gene>
    <name evidence="2" type="ORF">BaRGS_00008677</name>
</gene>
<keyword evidence="3" id="KW-1185">Reference proteome</keyword>
<sequence>MRQLCVRRTTCGLGSKTTPISRETESDVFLIATSSSHAREPGDQRQSGLGAERAGPRFVPPKLRRSPKSGERLGPYPSSTLVSCDARSFLIQHQTAAAVKTDLFLTLVPPVTADILQTCVGQSAYVSYVHSHRSPATQLTATSCLPS</sequence>
<proteinExistence type="predicted"/>